<dbReference type="GO" id="GO:0005886">
    <property type="term" value="C:plasma membrane"/>
    <property type="evidence" value="ECO:0007669"/>
    <property type="project" value="TreeGrafter"/>
</dbReference>
<dbReference type="OrthoDB" id="46396at2759"/>
<dbReference type="InterPro" id="IPR036259">
    <property type="entry name" value="MFS_trans_sf"/>
</dbReference>
<dbReference type="InterPro" id="IPR002259">
    <property type="entry name" value="Eqnu_transpt"/>
</dbReference>
<reference evidence="8 9" key="1">
    <citation type="submission" date="2015-07" db="EMBL/GenBank/DDBJ databases">
        <title>The genome of Eufriesea mexicana.</title>
        <authorList>
            <person name="Pan H."/>
            <person name="Kapheim K."/>
        </authorList>
    </citation>
    <scope>NUCLEOTIDE SEQUENCE [LARGE SCALE GENOMIC DNA]</scope>
    <source>
        <strain evidence="8">0111107269</strain>
        <tissue evidence="8">Whole body</tissue>
    </source>
</reference>
<dbReference type="Pfam" id="PF01733">
    <property type="entry name" value="Nucleoside_tran"/>
    <property type="match status" value="1"/>
</dbReference>
<keyword evidence="3" id="KW-0813">Transport</keyword>
<sequence>MSYSINRRPLLKGASDSEFEDDLETEADDPNISVPDAKPFLKQYEPCDKYNLTYIVFYILGMNTLVPWSFLITADDYWMYKFREIHVNSTKDVNYTHLENLEKRTDLQASFTSYLSVASALSTTFFLIINTFMSKKVPLRIRMMGSQCTILLLFILTTIFVKINTDKWQETFLSITLSTVVCVNAASAIFGGSLMGIVGRFSPKYITAMQCGQALGGIITAIAEICSLWIGASPVVSGLVYFIIGDVILFLSLVAYVMLEKTKFFKHHTVEKLSENVEADFSVTGEVTFPHGTTVSYMRIIKRIWHYGISILLVSFVSLSVYPALTVLVESQYKGKGYAWNDIYFVPVVTYFIFGTGDFAGRILSGVFQWPKHKPWQVVFLSLIRVIFIPVFTFCNAQPRYHLPVYIHSDLCYILITIVFAISNGYLCNLTFILTPTVVDSQEKEIASTMMGGFLGMGLISGAAFSLFMVKAI</sequence>
<keyword evidence="9" id="KW-1185">Reference proteome</keyword>
<evidence type="ECO:0000256" key="1">
    <source>
        <dbReference type="ARBA" id="ARBA00004141"/>
    </source>
</evidence>
<evidence type="ECO:0000313" key="8">
    <source>
        <dbReference type="EMBL" id="OAD61279.1"/>
    </source>
</evidence>
<comment type="similarity">
    <text evidence="2">Belongs to the SLC29A/ENT transporter (TC 2.A.57) family.</text>
</comment>
<evidence type="ECO:0000256" key="6">
    <source>
        <dbReference type="ARBA" id="ARBA00023136"/>
    </source>
</evidence>
<feature type="transmembrane region" description="Helical" evidence="7">
    <location>
        <begin position="304"/>
        <end position="324"/>
    </location>
</feature>
<evidence type="ECO:0000256" key="5">
    <source>
        <dbReference type="ARBA" id="ARBA00022989"/>
    </source>
</evidence>
<keyword evidence="5 7" id="KW-1133">Transmembrane helix</keyword>
<evidence type="ECO:0000256" key="2">
    <source>
        <dbReference type="ARBA" id="ARBA00007965"/>
    </source>
</evidence>
<accession>A0A310STV0</accession>
<feature type="transmembrane region" description="Helical" evidence="7">
    <location>
        <begin position="238"/>
        <end position="259"/>
    </location>
</feature>
<comment type="subcellular location">
    <subcellularLocation>
        <location evidence="1">Membrane</location>
        <topology evidence="1">Multi-pass membrane protein</topology>
    </subcellularLocation>
</comment>
<dbReference type="Proteomes" id="UP000250275">
    <property type="component" value="Unassembled WGS sequence"/>
</dbReference>
<dbReference type="PRINTS" id="PR01130">
    <property type="entry name" value="DERENTRNSPRT"/>
</dbReference>
<feature type="transmembrane region" description="Helical" evidence="7">
    <location>
        <begin position="211"/>
        <end position="232"/>
    </location>
</feature>
<dbReference type="GO" id="GO:0005337">
    <property type="term" value="F:nucleoside transmembrane transporter activity"/>
    <property type="evidence" value="ECO:0007669"/>
    <property type="project" value="InterPro"/>
</dbReference>
<organism evidence="8 9">
    <name type="scientific">Eufriesea mexicana</name>
    <dbReference type="NCBI Taxonomy" id="516756"/>
    <lineage>
        <taxon>Eukaryota</taxon>
        <taxon>Metazoa</taxon>
        <taxon>Ecdysozoa</taxon>
        <taxon>Arthropoda</taxon>
        <taxon>Hexapoda</taxon>
        <taxon>Insecta</taxon>
        <taxon>Pterygota</taxon>
        <taxon>Neoptera</taxon>
        <taxon>Endopterygota</taxon>
        <taxon>Hymenoptera</taxon>
        <taxon>Apocrita</taxon>
        <taxon>Aculeata</taxon>
        <taxon>Apoidea</taxon>
        <taxon>Anthophila</taxon>
        <taxon>Apidae</taxon>
        <taxon>Eufriesea</taxon>
    </lineage>
</organism>
<dbReference type="PANTHER" id="PTHR10332">
    <property type="entry name" value="EQUILIBRATIVE NUCLEOSIDE TRANSPORTER"/>
    <property type="match status" value="1"/>
</dbReference>
<dbReference type="SUPFAM" id="SSF103473">
    <property type="entry name" value="MFS general substrate transporter"/>
    <property type="match status" value="1"/>
</dbReference>
<keyword evidence="4 7" id="KW-0812">Transmembrane</keyword>
<feature type="transmembrane region" description="Helical" evidence="7">
    <location>
        <begin position="344"/>
        <end position="364"/>
    </location>
</feature>
<keyword evidence="6 7" id="KW-0472">Membrane</keyword>
<feature type="transmembrane region" description="Helical" evidence="7">
    <location>
        <begin position="175"/>
        <end position="199"/>
    </location>
</feature>
<evidence type="ECO:0000256" key="4">
    <source>
        <dbReference type="ARBA" id="ARBA00022692"/>
    </source>
</evidence>
<evidence type="ECO:0000256" key="3">
    <source>
        <dbReference type="ARBA" id="ARBA00022448"/>
    </source>
</evidence>
<dbReference type="EMBL" id="KQ760243">
    <property type="protein sequence ID" value="OAD61279.1"/>
    <property type="molecule type" value="Genomic_DNA"/>
</dbReference>
<evidence type="ECO:0000313" key="9">
    <source>
        <dbReference type="Proteomes" id="UP000250275"/>
    </source>
</evidence>
<proteinExistence type="inferred from homology"/>
<dbReference type="PIRSF" id="PIRSF016379">
    <property type="entry name" value="ENT"/>
    <property type="match status" value="1"/>
</dbReference>
<feature type="transmembrane region" description="Helical" evidence="7">
    <location>
        <begin position="446"/>
        <end position="470"/>
    </location>
</feature>
<feature type="transmembrane region" description="Helical" evidence="7">
    <location>
        <begin position="144"/>
        <end position="163"/>
    </location>
</feature>
<feature type="transmembrane region" description="Helical" evidence="7">
    <location>
        <begin position="413"/>
        <end position="434"/>
    </location>
</feature>
<feature type="transmembrane region" description="Helical" evidence="7">
    <location>
        <begin position="376"/>
        <end position="393"/>
    </location>
</feature>
<feature type="transmembrane region" description="Helical" evidence="7">
    <location>
        <begin position="111"/>
        <end position="132"/>
    </location>
</feature>
<dbReference type="PANTHER" id="PTHR10332:SF88">
    <property type="entry name" value="EQUILIBRATIVE NUCLEOSIDE TRANSPORTER 1, ISOFORM A"/>
    <property type="match status" value="1"/>
</dbReference>
<gene>
    <name evidence="8" type="ORF">WN48_02595</name>
</gene>
<dbReference type="AlphaFoldDB" id="A0A310STV0"/>
<name>A0A310STV0_9HYME</name>
<evidence type="ECO:0000256" key="7">
    <source>
        <dbReference type="SAM" id="Phobius"/>
    </source>
</evidence>
<feature type="transmembrane region" description="Helical" evidence="7">
    <location>
        <begin position="52"/>
        <end position="72"/>
    </location>
</feature>
<protein>
    <submittedName>
        <fullName evidence="8">Equilibrative nucleoside transporter 3</fullName>
    </submittedName>
</protein>